<evidence type="ECO:0000256" key="2">
    <source>
        <dbReference type="ARBA" id="ARBA00004413"/>
    </source>
</evidence>
<evidence type="ECO:0000313" key="14">
    <source>
        <dbReference type="EMBL" id="AZQ53101.1"/>
    </source>
</evidence>
<evidence type="ECO:0000256" key="6">
    <source>
        <dbReference type="ARBA" id="ARBA00022500"/>
    </source>
</evidence>
<evidence type="ECO:0000256" key="4">
    <source>
        <dbReference type="ARBA" id="ARBA00021870"/>
    </source>
</evidence>
<dbReference type="InterPro" id="IPR023087">
    <property type="entry name" value="Flg_Motor_Flig_C"/>
</dbReference>
<dbReference type="GO" id="GO:0003774">
    <property type="term" value="F:cytoskeletal motor activity"/>
    <property type="evidence" value="ECO:0007669"/>
    <property type="project" value="InterPro"/>
</dbReference>
<comment type="function">
    <text evidence="10">FliG is one of three proteins (FliG, FliN, FliM) that forms the rotor-mounted switch complex (C ring), located at the base of the basal body. This complex interacts with the CheY and CheZ chemotaxis proteins, in addition to contacting components of the motor that determine the direction of flagellar rotation.</text>
</comment>
<dbReference type="PANTHER" id="PTHR30534:SF0">
    <property type="entry name" value="FLAGELLAR MOTOR SWITCH PROTEIN FLIG"/>
    <property type="match status" value="1"/>
</dbReference>
<evidence type="ECO:0000256" key="5">
    <source>
        <dbReference type="ARBA" id="ARBA00022475"/>
    </source>
</evidence>
<evidence type="ECO:0000256" key="8">
    <source>
        <dbReference type="ARBA" id="ARBA00023136"/>
    </source>
</evidence>
<evidence type="ECO:0000259" key="13">
    <source>
        <dbReference type="Pfam" id="PF14842"/>
    </source>
</evidence>
<keyword evidence="7" id="KW-0283">Flagellar rotation</keyword>
<dbReference type="AlphaFoldDB" id="A0A3Q9F5C6"/>
<evidence type="ECO:0000259" key="11">
    <source>
        <dbReference type="Pfam" id="PF01706"/>
    </source>
</evidence>
<evidence type="ECO:0000256" key="10">
    <source>
        <dbReference type="ARBA" id="ARBA00025598"/>
    </source>
</evidence>
<proteinExistence type="inferred from homology"/>
<feature type="domain" description="Flagellar motor switch protein FliG middle" evidence="12">
    <location>
        <begin position="134"/>
        <end position="208"/>
    </location>
</feature>
<dbReference type="GO" id="GO:0005886">
    <property type="term" value="C:plasma membrane"/>
    <property type="evidence" value="ECO:0007669"/>
    <property type="project" value="UniProtKB-SubCell"/>
</dbReference>
<evidence type="ECO:0000256" key="3">
    <source>
        <dbReference type="ARBA" id="ARBA00010299"/>
    </source>
</evidence>
<dbReference type="GO" id="GO:0006935">
    <property type="term" value="P:chemotaxis"/>
    <property type="evidence" value="ECO:0007669"/>
    <property type="project" value="UniProtKB-KW"/>
</dbReference>
<dbReference type="InterPro" id="IPR011002">
    <property type="entry name" value="FliG_a-hlx"/>
</dbReference>
<dbReference type="RefSeq" id="WP_126364783.1">
    <property type="nucleotide sequence ID" value="NZ_CP034546.1"/>
</dbReference>
<dbReference type="SUPFAM" id="SSF48029">
    <property type="entry name" value="FliG"/>
    <property type="match status" value="2"/>
</dbReference>
<protein>
    <recommendedName>
        <fullName evidence="4">Flagellar motor switch protein FliG</fullName>
    </recommendedName>
</protein>
<name>A0A3Q9F5C6_9BURK</name>
<evidence type="ECO:0000256" key="1">
    <source>
        <dbReference type="ARBA" id="ARBA00004117"/>
    </source>
</evidence>
<sequence>MSTPTDVPATVDTVITAGPPAQNLAAVERAAIILLSIGEEAAAGVLRCLSREELLDVTLAMSRMQGVKVEAVQNTIEHFFTNFREQSGVRGASRSFLQRSLEMALGGVVANSVLNKIYGDAIGPKMARLQWAQPQWLADRLRDEHVRMQAMFLVFLPPEQASRVIQALPEVRREQVLLDIARLTEIDHDLLRDLEDVVDGCIANLGTQSTAVEGVRQAADIINRMPGDRAHIVEILRARDPELVAAVEDLIYDFAVIANQDDEVISVILEHVDTALWGVALKGADPAVRDALLRSMPRRAVQAFEEMLRRTEPAIPGKVESARREIMDIVRRLADDGDIELRLVAEEALR</sequence>
<dbReference type="Pfam" id="PF14842">
    <property type="entry name" value="FliG_N"/>
    <property type="match status" value="1"/>
</dbReference>
<accession>A0A3Q9F5C6</accession>
<dbReference type="GO" id="GO:0071973">
    <property type="term" value="P:bacterial-type flagellum-dependent cell motility"/>
    <property type="evidence" value="ECO:0007669"/>
    <property type="project" value="InterPro"/>
</dbReference>
<reference evidence="14 15" key="1">
    <citation type="submission" date="2018-12" db="EMBL/GenBank/DDBJ databases">
        <title>Cadmium resistance mechanism in endophytic bacteria Burkholderia cenocepacia YG-3.</title>
        <authorList>
            <person name="Zhang X."/>
            <person name="Wang X."/>
            <person name="Zhu Y."/>
        </authorList>
    </citation>
    <scope>NUCLEOTIDE SEQUENCE [LARGE SCALE GENOMIC DNA]</scope>
    <source>
        <strain evidence="14 15">YG-3</strain>
    </source>
</reference>
<evidence type="ECO:0000256" key="7">
    <source>
        <dbReference type="ARBA" id="ARBA00022779"/>
    </source>
</evidence>
<keyword evidence="6" id="KW-0145">Chemotaxis</keyword>
<feature type="domain" description="Flagellar motor switch protein FliG C-terminal" evidence="11">
    <location>
        <begin position="236"/>
        <end position="341"/>
    </location>
</feature>
<keyword evidence="14" id="KW-0966">Cell projection</keyword>
<gene>
    <name evidence="14" type="ORF">D5R55_19125</name>
</gene>
<feature type="domain" description="Flagellar motor switch protein FliG N-terminal" evidence="13">
    <location>
        <begin position="24"/>
        <end position="119"/>
    </location>
</feature>
<organism evidence="14 15">
    <name type="scientific">Burkholderia cenocepacia</name>
    <dbReference type="NCBI Taxonomy" id="95486"/>
    <lineage>
        <taxon>Bacteria</taxon>
        <taxon>Pseudomonadati</taxon>
        <taxon>Pseudomonadota</taxon>
        <taxon>Betaproteobacteria</taxon>
        <taxon>Burkholderiales</taxon>
        <taxon>Burkholderiaceae</taxon>
        <taxon>Burkholderia</taxon>
        <taxon>Burkholderia cepacia complex</taxon>
    </lineage>
</organism>
<dbReference type="GO" id="GO:0009425">
    <property type="term" value="C:bacterial-type flagellum basal body"/>
    <property type="evidence" value="ECO:0007669"/>
    <property type="project" value="UniProtKB-SubCell"/>
</dbReference>
<keyword evidence="14" id="KW-0969">Cilium</keyword>
<dbReference type="Pfam" id="PF01706">
    <property type="entry name" value="FliG_C"/>
    <property type="match status" value="1"/>
</dbReference>
<dbReference type="InterPro" id="IPR032779">
    <property type="entry name" value="FliG_M"/>
</dbReference>
<dbReference type="EMBL" id="CP034546">
    <property type="protein sequence ID" value="AZQ53101.1"/>
    <property type="molecule type" value="Genomic_DNA"/>
</dbReference>
<evidence type="ECO:0000259" key="12">
    <source>
        <dbReference type="Pfam" id="PF14841"/>
    </source>
</evidence>
<dbReference type="InterPro" id="IPR000090">
    <property type="entry name" value="Flg_Motor_Flig"/>
</dbReference>
<dbReference type="InterPro" id="IPR028263">
    <property type="entry name" value="FliG_N"/>
</dbReference>
<evidence type="ECO:0000256" key="9">
    <source>
        <dbReference type="ARBA" id="ARBA00023143"/>
    </source>
</evidence>
<keyword evidence="9" id="KW-0975">Bacterial flagellum</keyword>
<dbReference type="Gene3D" id="1.10.220.30">
    <property type="match status" value="3"/>
</dbReference>
<keyword evidence="5" id="KW-1003">Cell membrane</keyword>
<dbReference type="Pfam" id="PF14841">
    <property type="entry name" value="FliG_M"/>
    <property type="match status" value="1"/>
</dbReference>
<dbReference type="PRINTS" id="PR00954">
    <property type="entry name" value="FLGMOTORFLIG"/>
</dbReference>
<evidence type="ECO:0000313" key="15">
    <source>
        <dbReference type="Proteomes" id="UP000277191"/>
    </source>
</evidence>
<dbReference type="PANTHER" id="PTHR30534">
    <property type="entry name" value="FLAGELLAR MOTOR SWITCH PROTEIN FLIG"/>
    <property type="match status" value="1"/>
</dbReference>
<dbReference type="Proteomes" id="UP000277191">
    <property type="component" value="Chromosome 2"/>
</dbReference>
<keyword evidence="8" id="KW-0472">Membrane</keyword>
<comment type="subcellular location">
    <subcellularLocation>
        <location evidence="1">Bacterial flagellum basal body</location>
    </subcellularLocation>
    <subcellularLocation>
        <location evidence="2">Cell membrane</location>
        <topology evidence="2">Peripheral membrane protein</topology>
        <orientation evidence="2">Cytoplasmic side</orientation>
    </subcellularLocation>
</comment>
<comment type="similarity">
    <text evidence="3">Belongs to the FliG family.</text>
</comment>
<keyword evidence="14" id="KW-0282">Flagellum</keyword>